<keyword evidence="2" id="KW-1185">Reference proteome</keyword>
<reference evidence="1 2" key="1">
    <citation type="submission" date="2014-01" db="EMBL/GenBank/DDBJ databases">
        <title>Full genme sequencing of cellulolytic bacterium Gynuella sunshinyii YC6258T gen. nov., sp. nov.</title>
        <authorList>
            <person name="Khan H."/>
            <person name="Chung E.J."/>
            <person name="Chung Y.R."/>
        </authorList>
    </citation>
    <scope>NUCLEOTIDE SEQUENCE [LARGE SCALE GENOMIC DNA]</scope>
    <source>
        <strain evidence="1 2">YC6258</strain>
    </source>
</reference>
<proteinExistence type="predicted"/>
<sequence length="81" mass="8751">MSVFVQIFDEGDGCTYSLHFSKEDAEKILEADEGKLIELPSIGGNIVLKGDQAVILYKSGSGHGSIYSSYANLCSMINESE</sequence>
<dbReference type="EMBL" id="CP007142">
    <property type="protein sequence ID" value="AJQ97500.1"/>
    <property type="molecule type" value="Genomic_DNA"/>
</dbReference>
<organism evidence="1 2">
    <name type="scientific">Gynuella sunshinyii YC6258</name>
    <dbReference type="NCBI Taxonomy" id="1445510"/>
    <lineage>
        <taxon>Bacteria</taxon>
        <taxon>Pseudomonadati</taxon>
        <taxon>Pseudomonadota</taxon>
        <taxon>Gammaproteobacteria</taxon>
        <taxon>Oceanospirillales</taxon>
        <taxon>Saccharospirillaceae</taxon>
        <taxon>Gynuella</taxon>
    </lineage>
</organism>
<dbReference type="STRING" id="1445510.YC6258_05472"/>
<dbReference type="HOGENOM" id="CLU_2569064_0_0_6"/>
<protein>
    <submittedName>
        <fullName evidence="1">Uncharacterized protein</fullName>
    </submittedName>
</protein>
<dbReference type="Proteomes" id="UP000032266">
    <property type="component" value="Chromosome"/>
</dbReference>
<gene>
    <name evidence="1" type="ORF">YC6258_05472</name>
</gene>
<dbReference type="RefSeq" id="WP_044619224.1">
    <property type="nucleotide sequence ID" value="NZ_CP007142.1"/>
</dbReference>
<evidence type="ECO:0000313" key="1">
    <source>
        <dbReference type="EMBL" id="AJQ97500.1"/>
    </source>
</evidence>
<dbReference type="KEGG" id="gsn:YC6258_05472"/>
<dbReference type="AlphaFoldDB" id="A0A0C5VDV1"/>
<evidence type="ECO:0000313" key="2">
    <source>
        <dbReference type="Proteomes" id="UP000032266"/>
    </source>
</evidence>
<name>A0A0C5VDV1_9GAMM</name>
<accession>A0A0C5VDV1</accession>